<dbReference type="GO" id="GO:0003677">
    <property type="term" value="F:DNA binding"/>
    <property type="evidence" value="ECO:0007669"/>
    <property type="project" value="UniProtKB-KW"/>
</dbReference>
<dbReference type="PROSITE" id="PS50931">
    <property type="entry name" value="HTH_LYSR"/>
    <property type="match status" value="1"/>
</dbReference>
<dbReference type="RefSeq" id="WP_126989318.1">
    <property type="nucleotide sequence ID" value="NZ_JTFC01000008.1"/>
</dbReference>
<gene>
    <name evidence="6" type="ORF">QI30_02190</name>
</gene>
<name>A0A433RXG5_9BACL</name>
<keyword evidence="4" id="KW-0804">Transcription</keyword>
<comment type="similarity">
    <text evidence="1">Belongs to the LysR transcriptional regulatory family.</text>
</comment>
<dbReference type="InterPro" id="IPR050950">
    <property type="entry name" value="HTH-type_LysR_regulators"/>
</dbReference>
<keyword evidence="7" id="KW-1185">Reference proteome</keyword>
<dbReference type="SUPFAM" id="SSF53850">
    <property type="entry name" value="Periplasmic binding protein-like II"/>
    <property type="match status" value="1"/>
</dbReference>
<comment type="caution">
    <text evidence="6">The sequence shown here is derived from an EMBL/GenBank/DDBJ whole genome shotgun (WGS) entry which is preliminary data.</text>
</comment>
<dbReference type="InterPro" id="IPR005119">
    <property type="entry name" value="LysR_subst-bd"/>
</dbReference>
<protein>
    <submittedName>
        <fullName evidence="6">LysR family transcriptional regulator</fullName>
    </submittedName>
</protein>
<proteinExistence type="inferred from homology"/>
<dbReference type="AlphaFoldDB" id="A0A433RXG5"/>
<keyword evidence="3" id="KW-0238">DNA-binding</keyword>
<dbReference type="GO" id="GO:0003700">
    <property type="term" value="F:DNA-binding transcription factor activity"/>
    <property type="evidence" value="ECO:0007669"/>
    <property type="project" value="InterPro"/>
</dbReference>
<evidence type="ECO:0000256" key="2">
    <source>
        <dbReference type="ARBA" id="ARBA00023015"/>
    </source>
</evidence>
<dbReference type="PRINTS" id="PR00039">
    <property type="entry name" value="HTHLYSR"/>
</dbReference>
<dbReference type="Gene3D" id="1.10.10.10">
    <property type="entry name" value="Winged helix-like DNA-binding domain superfamily/Winged helix DNA-binding domain"/>
    <property type="match status" value="1"/>
</dbReference>
<reference evidence="6 7" key="1">
    <citation type="submission" date="2014-11" db="EMBL/GenBank/DDBJ databases">
        <title>Genome sequence and analysis of novel Kurthia sp.</title>
        <authorList>
            <person name="Lawson J.N."/>
            <person name="Gonzalez J.E."/>
            <person name="Rinauldi L."/>
            <person name="Xuan Z."/>
            <person name="Firman A."/>
            <person name="Shaddox L."/>
            <person name="Trudeau A."/>
            <person name="Shah S."/>
            <person name="Reiman D."/>
        </authorList>
    </citation>
    <scope>NUCLEOTIDE SEQUENCE [LARGE SCALE GENOMIC DNA]</scope>
    <source>
        <strain evidence="6 7">3B1D</strain>
    </source>
</reference>
<sequence length="289" mass="33132">MDLRAIELFLAVAEQGSFTKAAEKTFVTQPYLSKVVKQIEEELNVTLFNRTTRKLELTDAGKIVIEQGRMALKPLQDMPNLLNELQNLQKGEIVLGIPPVIGTLIFPSIAQRFSHAFPDVTLRLIELGAKHILTLAEEEKIDVGFTVKPFSEGNFRVKPYFVDEFMIYLSHNHPLAYRERIKIAELADEKFIVFTTDFTLRDMVIKLCAKNGFKPNIAYESSQWDLMVELIAIDMGVAVLPKSIFEKHNNPHVKMIAIDSDEPYLWEIAMITKKERYLSYATRAFLDMF</sequence>
<evidence type="ECO:0000313" key="7">
    <source>
        <dbReference type="Proteomes" id="UP000288623"/>
    </source>
</evidence>
<dbReference type="OrthoDB" id="9803735at2"/>
<evidence type="ECO:0000259" key="5">
    <source>
        <dbReference type="PROSITE" id="PS50931"/>
    </source>
</evidence>
<evidence type="ECO:0000256" key="4">
    <source>
        <dbReference type="ARBA" id="ARBA00023163"/>
    </source>
</evidence>
<dbReference type="Pfam" id="PF03466">
    <property type="entry name" value="LysR_substrate"/>
    <property type="match status" value="1"/>
</dbReference>
<dbReference type="GO" id="GO:0005829">
    <property type="term" value="C:cytosol"/>
    <property type="evidence" value="ECO:0007669"/>
    <property type="project" value="TreeGrafter"/>
</dbReference>
<evidence type="ECO:0000313" key="6">
    <source>
        <dbReference type="EMBL" id="RUS57984.1"/>
    </source>
</evidence>
<dbReference type="SUPFAM" id="SSF46785">
    <property type="entry name" value="Winged helix' DNA-binding domain"/>
    <property type="match status" value="1"/>
</dbReference>
<dbReference type="Pfam" id="PF00126">
    <property type="entry name" value="HTH_1"/>
    <property type="match status" value="1"/>
</dbReference>
<evidence type="ECO:0000256" key="1">
    <source>
        <dbReference type="ARBA" id="ARBA00009437"/>
    </source>
</evidence>
<organism evidence="6 7">
    <name type="scientific">Candidatus Kurthia intestinigallinarum</name>
    <dbReference type="NCBI Taxonomy" id="1562256"/>
    <lineage>
        <taxon>Bacteria</taxon>
        <taxon>Bacillati</taxon>
        <taxon>Bacillota</taxon>
        <taxon>Bacilli</taxon>
        <taxon>Bacillales</taxon>
        <taxon>Caryophanaceae</taxon>
        <taxon>Kurthia</taxon>
    </lineage>
</organism>
<keyword evidence="2" id="KW-0805">Transcription regulation</keyword>
<accession>A0A433RXG5</accession>
<dbReference type="Proteomes" id="UP000288623">
    <property type="component" value="Unassembled WGS sequence"/>
</dbReference>
<dbReference type="InterPro" id="IPR000847">
    <property type="entry name" value="LysR_HTH_N"/>
</dbReference>
<dbReference type="EMBL" id="JTFC01000008">
    <property type="protein sequence ID" value="RUS57984.1"/>
    <property type="molecule type" value="Genomic_DNA"/>
</dbReference>
<dbReference type="PANTHER" id="PTHR30419">
    <property type="entry name" value="HTH-TYPE TRANSCRIPTIONAL REGULATOR YBHD"/>
    <property type="match status" value="1"/>
</dbReference>
<evidence type="ECO:0000256" key="3">
    <source>
        <dbReference type="ARBA" id="ARBA00023125"/>
    </source>
</evidence>
<dbReference type="InterPro" id="IPR036388">
    <property type="entry name" value="WH-like_DNA-bd_sf"/>
</dbReference>
<dbReference type="Gene3D" id="3.40.190.290">
    <property type="match status" value="1"/>
</dbReference>
<dbReference type="InterPro" id="IPR036390">
    <property type="entry name" value="WH_DNA-bd_sf"/>
</dbReference>
<feature type="domain" description="HTH lysR-type" evidence="5">
    <location>
        <begin position="1"/>
        <end position="58"/>
    </location>
</feature>
<dbReference type="FunFam" id="1.10.10.10:FF:000001">
    <property type="entry name" value="LysR family transcriptional regulator"/>
    <property type="match status" value="1"/>
</dbReference>
<dbReference type="PANTHER" id="PTHR30419:SF8">
    <property type="entry name" value="NITROGEN ASSIMILATION TRANSCRIPTIONAL ACTIVATOR-RELATED"/>
    <property type="match status" value="1"/>
</dbReference>